<comment type="caution">
    <text evidence="1">The sequence shown here is derived from an EMBL/GenBank/DDBJ whole genome shotgun (WGS) entry which is preliminary data.</text>
</comment>
<sequence length="157" mass="17482">MADNVEFSITGIEELSRKLTNIPLQVSKKPGRRALGKAVNVIAKAARQNARRVDDPDTGRKISQNIGRRFRSRHFRRTGELKISVGVLSRRGKIPKGNPDEGAKGNTPHWHLVELGTAEARAQPFLRPALADNMNEAIDVFARNLDIELTKLAEQNQ</sequence>
<accession>A0ABQ6Y6E7</accession>
<evidence type="ECO:0000313" key="2">
    <source>
        <dbReference type="Proteomes" id="UP000771797"/>
    </source>
</evidence>
<keyword evidence="2" id="KW-1185">Reference proteome</keyword>
<gene>
    <name evidence="1" type="ORF">A6D6_02693</name>
</gene>
<evidence type="ECO:0008006" key="3">
    <source>
        <dbReference type="Google" id="ProtNLM"/>
    </source>
</evidence>
<protein>
    <recommendedName>
        <fullName evidence="3">Phage protein, HK97 gp10 family</fullName>
    </recommendedName>
</protein>
<dbReference type="Pfam" id="PF04883">
    <property type="entry name" value="HK97-gp10_like"/>
    <property type="match status" value="1"/>
</dbReference>
<dbReference type="EMBL" id="AQPF01000023">
    <property type="protein sequence ID" value="KAF0804929.1"/>
    <property type="molecule type" value="Genomic_DNA"/>
</dbReference>
<evidence type="ECO:0000313" key="1">
    <source>
        <dbReference type="EMBL" id="KAF0804929.1"/>
    </source>
</evidence>
<dbReference type="RefSeq" id="WP_159661036.1">
    <property type="nucleotide sequence ID" value="NZ_AQPF01000023.1"/>
</dbReference>
<dbReference type="InterPro" id="IPR010064">
    <property type="entry name" value="HK97-gp10_tail"/>
</dbReference>
<dbReference type="NCBIfam" id="TIGR01725">
    <property type="entry name" value="phge_HK97_gp10"/>
    <property type="match status" value="1"/>
</dbReference>
<name>A0ABQ6Y6E7_9GAMM</name>
<dbReference type="Proteomes" id="UP000771797">
    <property type="component" value="Unassembled WGS sequence"/>
</dbReference>
<proteinExistence type="predicted"/>
<reference evidence="1 2" key="1">
    <citation type="submission" date="2012-09" db="EMBL/GenBank/DDBJ databases">
        <title>Genome Sequence of alkane-degrading Bacterium Alcanivorax sp. 6-D-6.</title>
        <authorList>
            <person name="Lai Q."/>
            <person name="Shao Z."/>
        </authorList>
    </citation>
    <scope>NUCLEOTIDE SEQUENCE [LARGE SCALE GENOMIC DNA]</scope>
    <source>
        <strain evidence="1 2">6-D-6</strain>
    </source>
</reference>
<organism evidence="1 2">
    <name type="scientific">Alcanivorax xiamenensis</name>
    <dbReference type="NCBI Taxonomy" id="1177156"/>
    <lineage>
        <taxon>Bacteria</taxon>
        <taxon>Pseudomonadati</taxon>
        <taxon>Pseudomonadota</taxon>
        <taxon>Gammaproteobacteria</taxon>
        <taxon>Oceanospirillales</taxon>
        <taxon>Alcanivoracaceae</taxon>
        <taxon>Alcanivorax</taxon>
    </lineage>
</organism>